<evidence type="ECO:0000313" key="2">
    <source>
        <dbReference type="Proteomes" id="UP001280415"/>
    </source>
</evidence>
<organism evidence="1 2">
    <name type="scientific">Pediococcus acidilactici</name>
    <dbReference type="NCBI Taxonomy" id="1254"/>
    <lineage>
        <taxon>Bacteria</taxon>
        <taxon>Bacillati</taxon>
        <taxon>Bacillota</taxon>
        <taxon>Bacilli</taxon>
        <taxon>Lactobacillales</taxon>
        <taxon>Lactobacillaceae</taxon>
        <taxon>Pediococcus</taxon>
        <taxon>Pediococcus acidilactici group</taxon>
    </lineage>
</organism>
<gene>
    <name evidence="1" type="ORF">R0H03_08290</name>
</gene>
<reference evidence="1" key="1">
    <citation type="journal article" date="2023" name="PeerJ">
        <title>Selection and evaluation of lactic acid bacteria from chicken feces in Thailand as potential probiotics.</title>
        <authorList>
            <person name="Khurajog B."/>
            <person name="Disastra Y."/>
            <person name="Lawwyne L.D."/>
            <person name="Sirichokchatchawan W."/>
            <person name="Niyomtham W."/>
            <person name="Yindee J."/>
            <person name="Hampson D.J."/>
            <person name="Prapasarakul N."/>
        </authorList>
    </citation>
    <scope>NUCLEOTIDE SEQUENCE</scope>
    <source>
        <strain evidence="1">BF14</strain>
    </source>
</reference>
<name>A0AAN5YC70_PEDAC</name>
<dbReference type="KEGG" id="paci:A4V11_09195"/>
<dbReference type="RefSeq" id="WP_002831149.1">
    <property type="nucleotide sequence ID" value="NZ_BJMF01000006.1"/>
</dbReference>
<sequence length="179" mass="20662">MAKAKKFKRPRIFSKSNLTVVVLAILGFQTYPNFTNQQLDIHSNTDSYGEENASNEATLIENQIADSFNGRLPFQVNFTDSQIIIRVPKLNLFDFTQLYAPNMVHILKKIQGDTLPRSLKKIRLSVGDQTQVFSISAIKEANFSTEKIKEFSQEQWGQISKQTYQDYYQNYVLPKITRK</sequence>
<reference evidence="1" key="2">
    <citation type="submission" date="2023-10" db="EMBL/GenBank/DDBJ databases">
        <authorList>
            <person name="Khurajog B."/>
        </authorList>
    </citation>
    <scope>NUCLEOTIDE SEQUENCE</scope>
    <source>
        <strain evidence="1">BF14</strain>
    </source>
</reference>
<accession>A0AAN5YC70</accession>
<dbReference type="AlphaFoldDB" id="A0AAN5YC70"/>
<dbReference type="EMBL" id="JAWJAX010000010">
    <property type="protein sequence ID" value="MDV2911860.1"/>
    <property type="molecule type" value="Genomic_DNA"/>
</dbReference>
<comment type="caution">
    <text evidence="1">The sequence shown here is derived from an EMBL/GenBank/DDBJ whole genome shotgun (WGS) entry which is preliminary data.</text>
</comment>
<evidence type="ECO:0000313" key="1">
    <source>
        <dbReference type="EMBL" id="MDV2911860.1"/>
    </source>
</evidence>
<dbReference type="Proteomes" id="UP001280415">
    <property type="component" value="Unassembled WGS sequence"/>
</dbReference>
<proteinExistence type="predicted"/>
<protein>
    <submittedName>
        <fullName evidence="1">Uncharacterized protein</fullName>
    </submittedName>
</protein>